<dbReference type="EMBL" id="PVNL01000092">
    <property type="protein sequence ID" value="PRQ05627.1"/>
    <property type="molecule type" value="Genomic_DNA"/>
</dbReference>
<dbReference type="InterPro" id="IPR036291">
    <property type="entry name" value="NAD(P)-bd_dom_sf"/>
</dbReference>
<comment type="similarity">
    <text evidence="1 3">Belongs to the short-chain dehydrogenases/reductases (SDR) family.</text>
</comment>
<dbReference type="PANTHER" id="PTHR44196:SF1">
    <property type="entry name" value="DEHYDROGENASE_REDUCTASE SDR FAMILY MEMBER 7B"/>
    <property type="match status" value="1"/>
</dbReference>
<feature type="domain" description="Ketoreductase" evidence="4">
    <location>
        <begin position="6"/>
        <end position="188"/>
    </location>
</feature>
<dbReference type="PANTHER" id="PTHR44196">
    <property type="entry name" value="DEHYDROGENASE/REDUCTASE SDR FAMILY MEMBER 7B"/>
    <property type="match status" value="1"/>
</dbReference>
<dbReference type="GO" id="GO:0016020">
    <property type="term" value="C:membrane"/>
    <property type="evidence" value="ECO:0007669"/>
    <property type="project" value="TreeGrafter"/>
</dbReference>
<dbReference type="InterPro" id="IPR002347">
    <property type="entry name" value="SDR_fam"/>
</dbReference>
<dbReference type="Proteomes" id="UP000238823">
    <property type="component" value="Unassembled WGS sequence"/>
</dbReference>
<dbReference type="RefSeq" id="WP_106091448.1">
    <property type="nucleotide sequence ID" value="NZ_PVNL01000092.1"/>
</dbReference>
<name>A0A2S9YKI9_9BACT</name>
<dbReference type="AlphaFoldDB" id="A0A2S9YKI9"/>
<dbReference type="Pfam" id="PF00106">
    <property type="entry name" value="adh_short"/>
    <property type="match status" value="1"/>
</dbReference>
<reference evidence="5 6" key="1">
    <citation type="submission" date="2018-03" db="EMBL/GenBank/DDBJ databases">
        <title>Draft Genome Sequences of the Obligatory Marine Myxobacteria Enhygromyxa salina SWB007.</title>
        <authorList>
            <person name="Poehlein A."/>
            <person name="Moghaddam J.A."/>
            <person name="Harms H."/>
            <person name="Alanjari M."/>
            <person name="Koenig G.M."/>
            <person name="Daniel R."/>
            <person name="Schaeberle T.F."/>
        </authorList>
    </citation>
    <scope>NUCLEOTIDE SEQUENCE [LARGE SCALE GENOMIC DNA]</scope>
    <source>
        <strain evidence="5 6">SWB007</strain>
    </source>
</reference>
<dbReference type="SUPFAM" id="SSF51735">
    <property type="entry name" value="NAD(P)-binding Rossmann-fold domains"/>
    <property type="match status" value="1"/>
</dbReference>
<dbReference type="InterPro" id="IPR020904">
    <property type="entry name" value="Sc_DH/Rdtase_CS"/>
</dbReference>
<comment type="caution">
    <text evidence="5">The sequence shown here is derived from an EMBL/GenBank/DDBJ whole genome shotgun (WGS) entry which is preliminary data.</text>
</comment>
<dbReference type="GO" id="GO:0031132">
    <property type="term" value="F:serine 3-dehydrogenase activity"/>
    <property type="evidence" value="ECO:0007669"/>
    <property type="project" value="UniProtKB-EC"/>
</dbReference>
<sequence>MRFRSRTIIITGASLGVGRATAKYFHREGANVVMVARRPEPLEQAAAELGDSDRVLTVAADVADNDALVALIRATVERFGGIQGLVNNAGAHFRGPVATREASELSLMVDVNLRAPIALSAMVLPHLQAKGGFIVNVASLAGKVPLDGAATYSATKFGLRAFSYAMAEELRGTNVSVSVVSPGPIDTGFIMDELDEVDDIVLSQEICSADDVAEMIVACASDHRVEREFPVSGGKLATLAYLVPGLRRMLKPRLKAKGAAQKARLRRDRSGG</sequence>
<gene>
    <name evidence="5" type="primary">sdh</name>
    <name evidence="5" type="ORF">ENSA7_45170</name>
</gene>
<evidence type="ECO:0000256" key="3">
    <source>
        <dbReference type="RuleBase" id="RU000363"/>
    </source>
</evidence>
<organism evidence="5 6">
    <name type="scientific">Enhygromyxa salina</name>
    <dbReference type="NCBI Taxonomy" id="215803"/>
    <lineage>
        <taxon>Bacteria</taxon>
        <taxon>Pseudomonadati</taxon>
        <taxon>Myxococcota</taxon>
        <taxon>Polyangia</taxon>
        <taxon>Nannocystales</taxon>
        <taxon>Nannocystaceae</taxon>
        <taxon>Enhygromyxa</taxon>
    </lineage>
</organism>
<evidence type="ECO:0000313" key="6">
    <source>
        <dbReference type="Proteomes" id="UP000238823"/>
    </source>
</evidence>
<evidence type="ECO:0000259" key="4">
    <source>
        <dbReference type="SMART" id="SM00822"/>
    </source>
</evidence>
<evidence type="ECO:0000256" key="2">
    <source>
        <dbReference type="ARBA" id="ARBA00023002"/>
    </source>
</evidence>
<dbReference type="Gene3D" id="3.40.50.720">
    <property type="entry name" value="NAD(P)-binding Rossmann-like Domain"/>
    <property type="match status" value="1"/>
</dbReference>
<dbReference type="PRINTS" id="PR00081">
    <property type="entry name" value="GDHRDH"/>
</dbReference>
<dbReference type="CDD" id="cd05233">
    <property type="entry name" value="SDR_c"/>
    <property type="match status" value="1"/>
</dbReference>
<keyword evidence="2 5" id="KW-0560">Oxidoreductase</keyword>
<evidence type="ECO:0000256" key="1">
    <source>
        <dbReference type="ARBA" id="ARBA00006484"/>
    </source>
</evidence>
<proteinExistence type="inferred from homology"/>
<dbReference type="PROSITE" id="PS00061">
    <property type="entry name" value="ADH_SHORT"/>
    <property type="match status" value="1"/>
</dbReference>
<accession>A0A2S9YKI9</accession>
<dbReference type="SMART" id="SM00822">
    <property type="entry name" value="PKS_KR"/>
    <property type="match status" value="1"/>
</dbReference>
<dbReference type="InterPro" id="IPR057326">
    <property type="entry name" value="KR_dom"/>
</dbReference>
<dbReference type="EC" id="1.1.1.276" evidence="5"/>
<dbReference type="PRINTS" id="PR00080">
    <property type="entry name" value="SDRFAMILY"/>
</dbReference>
<protein>
    <submittedName>
        <fullName evidence="5">Serine 3-dehydrogenase</fullName>
        <ecNumber evidence="5">1.1.1.276</ecNumber>
    </submittedName>
</protein>
<dbReference type="OrthoDB" id="450111at2"/>
<evidence type="ECO:0000313" key="5">
    <source>
        <dbReference type="EMBL" id="PRQ05627.1"/>
    </source>
</evidence>